<dbReference type="PANTHER" id="PTHR11851">
    <property type="entry name" value="METALLOPROTEASE"/>
    <property type="match status" value="1"/>
</dbReference>
<dbReference type="Pfam" id="PF05193">
    <property type="entry name" value="Peptidase_M16_C"/>
    <property type="match status" value="1"/>
</dbReference>
<dbReference type="InterPro" id="IPR007863">
    <property type="entry name" value="Peptidase_M16_C"/>
</dbReference>
<protein>
    <submittedName>
        <fullName evidence="3">Pitrilysin family protein</fullName>
    </submittedName>
</protein>
<dbReference type="PANTHER" id="PTHR11851:SF186">
    <property type="entry name" value="INACTIVE METALLOPROTEASE YMFF-RELATED"/>
    <property type="match status" value="1"/>
</dbReference>
<accession>A0ABZ1BUI1</accession>
<evidence type="ECO:0000259" key="2">
    <source>
        <dbReference type="Pfam" id="PF05193"/>
    </source>
</evidence>
<gene>
    <name evidence="3" type="ORF">U7230_09995</name>
</gene>
<dbReference type="InterPro" id="IPR011249">
    <property type="entry name" value="Metalloenz_LuxS/M16"/>
</dbReference>
<sequence length="474" mass="52274">MTGQDGESRWFETRRVAGVSVHVLTTRKFKVESARLVVPLPLRVQDVTANALVPFVLRRGTRTLPTLQAITRRLEGMYGARLSVDVGKVGRTQTVEVRGETVADACLPGEGKGSRQLEGLLGIMFETLLDPATQSESFVPEYVLQERDILRRRIEGIINNKRQYAVFRLFEEMFAGTPEALHRLGRLEDLPRLDPATLYRHYRERVLARPLDLVVVSSLPADTVAELAEKVLHDLGVPLRGTAGVEEGHGGSREPAAGGAGRPDGRGVRSVTETEEVKQAVLALGYRTPVLFDSPRYPALVAYNGVLGGFPHSKLFIHVRERHSLAYFAYSRVDSSVGALVVSAGIDPRHRERAMAIIEQQLAAMAAGEISDEELEATRRALVRRWRTSEDDPGALTDHYLDGLLMGRQRPFSELIEDVRRTGREEIVEVATTVTPDTFYFLTGRQARDQAAEQAAMAEGGSRHDAGQPGSAAR</sequence>
<name>A0ABZ1BUI1_9FIRM</name>
<evidence type="ECO:0000313" key="4">
    <source>
        <dbReference type="Proteomes" id="UP001332192"/>
    </source>
</evidence>
<dbReference type="InterPro" id="IPR050361">
    <property type="entry name" value="MPP/UQCRC_Complex"/>
</dbReference>
<organism evidence="3 4">
    <name type="scientific">Carboxydichorda subterranea</name>
    <dbReference type="NCBI Taxonomy" id="3109565"/>
    <lineage>
        <taxon>Bacteria</taxon>
        <taxon>Bacillati</taxon>
        <taxon>Bacillota</taxon>
        <taxon>Limnochordia</taxon>
        <taxon>Limnochordales</taxon>
        <taxon>Geochordaceae</taxon>
        <taxon>Carboxydichorda</taxon>
    </lineage>
</organism>
<proteinExistence type="predicted"/>
<dbReference type="SUPFAM" id="SSF63411">
    <property type="entry name" value="LuxS/MPP-like metallohydrolase"/>
    <property type="match status" value="2"/>
</dbReference>
<dbReference type="RefSeq" id="WP_324715699.1">
    <property type="nucleotide sequence ID" value="NZ_CP141615.1"/>
</dbReference>
<feature type="region of interest" description="Disordered" evidence="1">
    <location>
        <begin position="243"/>
        <end position="272"/>
    </location>
</feature>
<keyword evidence="4" id="KW-1185">Reference proteome</keyword>
<evidence type="ECO:0000256" key="1">
    <source>
        <dbReference type="SAM" id="MobiDB-lite"/>
    </source>
</evidence>
<reference evidence="3 4" key="1">
    <citation type="journal article" date="2024" name="Front. Microbiol.">
        <title>Novel thermophilic genera Geochorda gen. nov. and Carboxydochorda gen. nov. from the deep terrestrial subsurface reveal the ecophysiological diversity in the class Limnochordia.</title>
        <authorList>
            <person name="Karnachuk O.V."/>
            <person name="Lukina A.P."/>
            <person name="Avakyan M.R."/>
            <person name="Kadnikov V.V."/>
            <person name="Begmatov S."/>
            <person name="Beletsky A.V."/>
            <person name="Vlasova K.G."/>
            <person name="Novikov A.A."/>
            <person name="Shcherbakova V.A."/>
            <person name="Mardanov A.V."/>
            <person name="Ravin N.V."/>
        </authorList>
    </citation>
    <scope>NUCLEOTIDE SEQUENCE [LARGE SCALE GENOMIC DNA]</scope>
    <source>
        <strain evidence="3 4">L945</strain>
    </source>
</reference>
<dbReference type="EMBL" id="CP141615">
    <property type="protein sequence ID" value="WRP16427.1"/>
    <property type="molecule type" value="Genomic_DNA"/>
</dbReference>
<feature type="region of interest" description="Disordered" evidence="1">
    <location>
        <begin position="450"/>
        <end position="474"/>
    </location>
</feature>
<dbReference type="NCBIfam" id="NF047422">
    <property type="entry name" value="YfmF_fam"/>
    <property type="match status" value="1"/>
</dbReference>
<dbReference type="Gene3D" id="3.30.830.10">
    <property type="entry name" value="Metalloenzyme, LuxS/M16 peptidase-like"/>
    <property type="match status" value="2"/>
</dbReference>
<dbReference type="Proteomes" id="UP001332192">
    <property type="component" value="Chromosome"/>
</dbReference>
<feature type="domain" description="Peptidase M16 C-terminal" evidence="2">
    <location>
        <begin position="195"/>
        <end position="382"/>
    </location>
</feature>
<evidence type="ECO:0000313" key="3">
    <source>
        <dbReference type="EMBL" id="WRP16427.1"/>
    </source>
</evidence>